<gene>
    <name evidence="1" type="ORF">CR513_19369</name>
</gene>
<accession>A0A371H4V5</accession>
<keyword evidence="2" id="KW-1185">Reference proteome</keyword>
<proteinExistence type="predicted"/>
<dbReference type="AlphaFoldDB" id="A0A371H4V5"/>
<name>A0A371H4V5_MUCPR</name>
<reference evidence="1" key="1">
    <citation type="submission" date="2018-05" db="EMBL/GenBank/DDBJ databases">
        <title>Draft genome of Mucuna pruriens seed.</title>
        <authorList>
            <person name="Nnadi N.E."/>
            <person name="Vos R."/>
            <person name="Hasami M.H."/>
            <person name="Devisetty U.K."/>
            <person name="Aguiy J.C."/>
        </authorList>
    </citation>
    <scope>NUCLEOTIDE SEQUENCE [LARGE SCALE GENOMIC DNA]</scope>
    <source>
        <strain evidence="1">JCA_2017</strain>
    </source>
</reference>
<dbReference type="Proteomes" id="UP000257109">
    <property type="component" value="Unassembled WGS sequence"/>
</dbReference>
<evidence type="ECO:0000313" key="1">
    <source>
        <dbReference type="EMBL" id="RDX97819.1"/>
    </source>
</evidence>
<sequence length="187" mass="20549">MENCKTIKSQIEKLIRGGSLEPFCARPTELAENLANHTLLGHDSDNIQRGNECLDDDIQEEDVRPFGKGCASQHHLPLKPGKFGQRALLGHFPKAGALGDKVRCKGRHSQIHNCKCLGFLQYDFGSTNLEQTPGSSAAPYLCIKYPMVGRVGTMRVHQRVTRRCYEASLKAGSRGEGVKIGRTSSEA</sequence>
<protein>
    <submittedName>
        <fullName evidence="1">Uncharacterized protein</fullName>
    </submittedName>
</protein>
<comment type="caution">
    <text evidence="1">The sequence shown here is derived from an EMBL/GenBank/DDBJ whole genome shotgun (WGS) entry which is preliminary data.</text>
</comment>
<organism evidence="1 2">
    <name type="scientific">Mucuna pruriens</name>
    <name type="common">Velvet bean</name>
    <name type="synonym">Dolichos pruriens</name>
    <dbReference type="NCBI Taxonomy" id="157652"/>
    <lineage>
        <taxon>Eukaryota</taxon>
        <taxon>Viridiplantae</taxon>
        <taxon>Streptophyta</taxon>
        <taxon>Embryophyta</taxon>
        <taxon>Tracheophyta</taxon>
        <taxon>Spermatophyta</taxon>
        <taxon>Magnoliopsida</taxon>
        <taxon>eudicotyledons</taxon>
        <taxon>Gunneridae</taxon>
        <taxon>Pentapetalae</taxon>
        <taxon>rosids</taxon>
        <taxon>fabids</taxon>
        <taxon>Fabales</taxon>
        <taxon>Fabaceae</taxon>
        <taxon>Papilionoideae</taxon>
        <taxon>50 kb inversion clade</taxon>
        <taxon>NPAAA clade</taxon>
        <taxon>indigoferoid/millettioid clade</taxon>
        <taxon>Phaseoleae</taxon>
        <taxon>Mucuna</taxon>
    </lineage>
</organism>
<feature type="non-terminal residue" evidence="1">
    <location>
        <position position="1"/>
    </location>
</feature>
<dbReference type="EMBL" id="QJKJ01003568">
    <property type="protein sequence ID" value="RDX97819.1"/>
    <property type="molecule type" value="Genomic_DNA"/>
</dbReference>
<evidence type="ECO:0000313" key="2">
    <source>
        <dbReference type="Proteomes" id="UP000257109"/>
    </source>
</evidence>